<comment type="caution">
    <text evidence="3">The sequence shown here is derived from an EMBL/GenBank/DDBJ whole genome shotgun (WGS) entry which is preliminary data.</text>
</comment>
<feature type="signal peptide" evidence="2">
    <location>
        <begin position="1"/>
        <end position="18"/>
    </location>
</feature>
<keyword evidence="4" id="KW-1185">Reference proteome</keyword>
<dbReference type="EMBL" id="BGZK01000341">
    <property type="protein sequence ID" value="GBP37944.1"/>
    <property type="molecule type" value="Genomic_DNA"/>
</dbReference>
<gene>
    <name evidence="3" type="ORF">EVAR_84931_1</name>
</gene>
<evidence type="ECO:0000256" key="1">
    <source>
        <dbReference type="SAM" id="MobiDB-lite"/>
    </source>
</evidence>
<evidence type="ECO:0000313" key="3">
    <source>
        <dbReference type="EMBL" id="GBP37944.1"/>
    </source>
</evidence>
<organism evidence="3 4">
    <name type="scientific">Eumeta variegata</name>
    <name type="common">Bagworm moth</name>
    <name type="synonym">Eumeta japonica</name>
    <dbReference type="NCBI Taxonomy" id="151549"/>
    <lineage>
        <taxon>Eukaryota</taxon>
        <taxon>Metazoa</taxon>
        <taxon>Ecdysozoa</taxon>
        <taxon>Arthropoda</taxon>
        <taxon>Hexapoda</taxon>
        <taxon>Insecta</taxon>
        <taxon>Pterygota</taxon>
        <taxon>Neoptera</taxon>
        <taxon>Endopterygota</taxon>
        <taxon>Lepidoptera</taxon>
        <taxon>Glossata</taxon>
        <taxon>Ditrysia</taxon>
        <taxon>Tineoidea</taxon>
        <taxon>Psychidae</taxon>
        <taxon>Oiketicinae</taxon>
        <taxon>Eumeta</taxon>
    </lineage>
</organism>
<keyword evidence="2" id="KW-0732">Signal</keyword>
<sequence>MISLFILVTTQLYQGGESSYDAVSSHRAVLIQSDFLIITCQRDVPYRTCLPRRHRRCCCSRPCLPLARQASLLGEPARAAHNTPGAAAAPPGIRPQRDRGAGDGASGTRG</sequence>
<feature type="compositionally biased region" description="Low complexity" evidence="1">
    <location>
        <begin position="76"/>
        <end position="91"/>
    </location>
</feature>
<protein>
    <submittedName>
        <fullName evidence="3">Uncharacterized protein</fullName>
    </submittedName>
</protein>
<evidence type="ECO:0000256" key="2">
    <source>
        <dbReference type="SAM" id="SignalP"/>
    </source>
</evidence>
<feature type="region of interest" description="Disordered" evidence="1">
    <location>
        <begin position="75"/>
        <end position="110"/>
    </location>
</feature>
<reference evidence="3 4" key="1">
    <citation type="journal article" date="2019" name="Commun. Biol.">
        <title>The bagworm genome reveals a unique fibroin gene that provides high tensile strength.</title>
        <authorList>
            <person name="Kono N."/>
            <person name="Nakamura H."/>
            <person name="Ohtoshi R."/>
            <person name="Tomita M."/>
            <person name="Numata K."/>
            <person name="Arakawa K."/>
        </authorList>
    </citation>
    <scope>NUCLEOTIDE SEQUENCE [LARGE SCALE GENOMIC DNA]</scope>
</reference>
<dbReference type="AlphaFoldDB" id="A0A4C1VJ54"/>
<accession>A0A4C1VJ54</accession>
<name>A0A4C1VJ54_EUMVA</name>
<feature type="chain" id="PRO_5020032696" evidence="2">
    <location>
        <begin position="19"/>
        <end position="110"/>
    </location>
</feature>
<proteinExistence type="predicted"/>
<evidence type="ECO:0000313" key="4">
    <source>
        <dbReference type="Proteomes" id="UP000299102"/>
    </source>
</evidence>
<dbReference type="Proteomes" id="UP000299102">
    <property type="component" value="Unassembled WGS sequence"/>
</dbReference>